<dbReference type="EMBL" id="AYRZ02000005">
    <property type="protein sequence ID" value="PHT82099.1"/>
    <property type="molecule type" value="Genomic_DNA"/>
</dbReference>
<feature type="domain" description="BTB" evidence="3">
    <location>
        <begin position="21"/>
        <end position="92"/>
    </location>
</feature>
<proteinExistence type="predicted"/>
<dbReference type="PANTHER" id="PTHR47274">
    <property type="entry name" value="BTB/POZ DOMAIN CONTAINING PROTEIN, EXPRESSED-RELATED"/>
    <property type="match status" value="1"/>
</dbReference>
<dbReference type="Proteomes" id="UP000222542">
    <property type="component" value="Unassembled WGS sequence"/>
</dbReference>
<dbReference type="PROSITE" id="PS50097">
    <property type="entry name" value="BTB"/>
    <property type="match status" value="1"/>
</dbReference>
<evidence type="ECO:0000256" key="1">
    <source>
        <dbReference type="ARBA" id="ARBA00002668"/>
    </source>
</evidence>
<evidence type="ECO:0000313" key="4">
    <source>
        <dbReference type="EMBL" id="PHT82099.1"/>
    </source>
</evidence>
<dbReference type="AlphaFoldDB" id="A0A2G2ZJB9"/>
<evidence type="ECO:0000313" key="5">
    <source>
        <dbReference type="Proteomes" id="UP000222542"/>
    </source>
</evidence>
<dbReference type="CDD" id="cd18186">
    <property type="entry name" value="BTB_POZ_ZBTB_KLHL-like"/>
    <property type="match status" value="1"/>
</dbReference>
<reference evidence="4 5" key="2">
    <citation type="journal article" date="2017" name="Genome Biol.">
        <title>New reference genome sequences of hot pepper reveal the massive evolution of plant disease-resistance genes by retroduplication.</title>
        <authorList>
            <person name="Kim S."/>
            <person name="Park J."/>
            <person name="Yeom S.I."/>
            <person name="Kim Y.M."/>
            <person name="Seo E."/>
            <person name="Kim K.T."/>
            <person name="Kim M.S."/>
            <person name="Lee J.M."/>
            <person name="Cheong K."/>
            <person name="Shin H.S."/>
            <person name="Kim S.B."/>
            <person name="Han K."/>
            <person name="Lee J."/>
            <person name="Park M."/>
            <person name="Lee H.A."/>
            <person name="Lee H.Y."/>
            <person name="Lee Y."/>
            <person name="Oh S."/>
            <person name="Lee J.H."/>
            <person name="Choi E."/>
            <person name="Choi E."/>
            <person name="Lee S.E."/>
            <person name="Jeon J."/>
            <person name="Kim H."/>
            <person name="Choi G."/>
            <person name="Song H."/>
            <person name="Lee J."/>
            <person name="Lee S.C."/>
            <person name="Kwon J.K."/>
            <person name="Lee H.Y."/>
            <person name="Koo N."/>
            <person name="Hong Y."/>
            <person name="Kim R.W."/>
            <person name="Kang W.H."/>
            <person name="Huh J.H."/>
            <person name="Kang B.C."/>
            <person name="Yang T.J."/>
            <person name="Lee Y.H."/>
            <person name="Bennetzen J.L."/>
            <person name="Choi D."/>
        </authorList>
    </citation>
    <scope>NUCLEOTIDE SEQUENCE [LARGE SCALE GENOMIC DNA]</scope>
    <source>
        <strain evidence="5">cv. CM334</strain>
    </source>
</reference>
<comment type="function">
    <text evidence="1">May act as a substrate-specific adapter of an E3 ubiquitin-protein ligase complex (CUL3-RBX1-BTB) which mediates the ubiquitination and subsequent proteasomal degradation of target proteins.</text>
</comment>
<dbReference type="InterPro" id="IPR000210">
    <property type="entry name" value="BTB/POZ_dom"/>
</dbReference>
<dbReference type="Gene3D" id="3.30.710.10">
    <property type="entry name" value="Potassium Channel Kv1.1, Chain A"/>
    <property type="match status" value="1"/>
</dbReference>
<dbReference type="STRING" id="4072.A0A2G2ZJB9"/>
<keyword evidence="5" id="KW-1185">Reference proteome</keyword>
<sequence length="213" mass="24084">MKEKVDYLTGFVAAFKEQIHTDIHIKPGNNGPSIPTHRDLLAARSVIIKNMLDSDECKAPSDHTIVSLPELSYEELDSLLEFLYTGELPKEKLAKHVYALSLAADKYEIPFLLTYCECETLRSLNTATALDNLEMPETHPNPHIKLKEIAMSFIIEHIKDIVNTPRFDALAAKYPHLALQIMKDTFAAPNKKRKLRIGVGRKRKLRFGVGPHV</sequence>
<dbReference type="SUPFAM" id="SSF54695">
    <property type="entry name" value="POZ domain"/>
    <property type="match status" value="1"/>
</dbReference>
<protein>
    <recommendedName>
        <fullName evidence="3">BTB domain-containing protein</fullName>
    </recommendedName>
</protein>
<dbReference type="PANTHER" id="PTHR47274:SF1">
    <property type="entry name" value="BTB_POZ DOMAIN CONTAINING PROTEIN, EXPRESSED"/>
    <property type="match status" value="1"/>
</dbReference>
<dbReference type="Pfam" id="PF00651">
    <property type="entry name" value="BTB"/>
    <property type="match status" value="1"/>
</dbReference>
<evidence type="ECO:0000256" key="2">
    <source>
        <dbReference type="ARBA" id="ARBA00004906"/>
    </source>
</evidence>
<dbReference type="Gene3D" id="1.25.40.420">
    <property type="match status" value="1"/>
</dbReference>
<comment type="pathway">
    <text evidence="2">Protein modification; protein ubiquitination.</text>
</comment>
<evidence type="ECO:0000259" key="3">
    <source>
        <dbReference type="PROSITE" id="PS50097"/>
    </source>
</evidence>
<name>A0A2G2ZJB9_CAPAN</name>
<organism evidence="4 5">
    <name type="scientific">Capsicum annuum</name>
    <name type="common">Capsicum pepper</name>
    <dbReference type="NCBI Taxonomy" id="4072"/>
    <lineage>
        <taxon>Eukaryota</taxon>
        <taxon>Viridiplantae</taxon>
        <taxon>Streptophyta</taxon>
        <taxon>Embryophyta</taxon>
        <taxon>Tracheophyta</taxon>
        <taxon>Spermatophyta</taxon>
        <taxon>Magnoliopsida</taxon>
        <taxon>eudicotyledons</taxon>
        <taxon>Gunneridae</taxon>
        <taxon>Pentapetalae</taxon>
        <taxon>asterids</taxon>
        <taxon>lamiids</taxon>
        <taxon>Solanales</taxon>
        <taxon>Solanaceae</taxon>
        <taxon>Solanoideae</taxon>
        <taxon>Capsiceae</taxon>
        <taxon>Capsicum</taxon>
    </lineage>
</organism>
<dbReference type="SMART" id="SM00225">
    <property type="entry name" value="BTB"/>
    <property type="match status" value="1"/>
</dbReference>
<reference evidence="4 5" key="1">
    <citation type="journal article" date="2014" name="Nat. Genet.">
        <title>Genome sequence of the hot pepper provides insights into the evolution of pungency in Capsicum species.</title>
        <authorList>
            <person name="Kim S."/>
            <person name="Park M."/>
            <person name="Yeom S.I."/>
            <person name="Kim Y.M."/>
            <person name="Lee J.M."/>
            <person name="Lee H.A."/>
            <person name="Seo E."/>
            <person name="Choi J."/>
            <person name="Cheong K."/>
            <person name="Kim K.T."/>
            <person name="Jung K."/>
            <person name="Lee G.W."/>
            <person name="Oh S.K."/>
            <person name="Bae C."/>
            <person name="Kim S.B."/>
            <person name="Lee H.Y."/>
            <person name="Kim S.Y."/>
            <person name="Kim M.S."/>
            <person name="Kang B.C."/>
            <person name="Jo Y.D."/>
            <person name="Yang H.B."/>
            <person name="Jeong H.J."/>
            <person name="Kang W.H."/>
            <person name="Kwon J.K."/>
            <person name="Shin C."/>
            <person name="Lim J.Y."/>
            <person name="Park J.H."/>
            <person name="Huh J.H."/>
            <person name="Kim J.S."/>
            <person name="Kim B.D."/>
            <person name="Cohen O."/>
            <person name="Paran I."/>
            <person name="Suh M.C."/>
            <person name="Lee S.B."/>
            <person name="Kim Y.K."/>
            <person name="Shin Y."/>
            <person name="Noh S.J."/>
            <person name="Park J."/>
            <person name="Seo Y.S."/>
            <person name="Kwon S.Y."/>
            <person name="Kim H.A."/>
            <person name="Park J.M."/>
            <person name="Kim H.J."/>
            <person name="Choi S.B."/>
            <person name="Bosland P.W."/>
            <person name="Reeves G."/>
            <person name="Jo S.H."/>
            <person name="Lee B.W."/>
            <person name="Cho H.T."/>
            <person name="Choi H.S."/>
            <person name="Lee M.S."/>
            <person name="Yu Y."/>
            <person name="Do Choi Y."/>
            <person name="Park B.S."/>
            <person name="van Deynze A."/>
            <person name="Ashrafi H."/>
            <person name="Hill T."/>
            <person name="Kim W.T."/>
            <person name="Pai H.S."/>
            <person name="Ahn H.K."/>
            <person name="Yeam I."/>
            <person name="Giovannoni J.J."/>
            <person name="Rose J.K."/>
            <person name="Sorensen I."/>
            <person name="Lee S.J."/>
            <person name="Kim R.W."/>
            <person name="Choi I.Y."/>
            <person name="Choi B.S."/>
            <person name="Lim J.S."/>
            <person name="Lee Y.H."/>
            <person name="Choi D."/>
        </authorList>
    </citation>
    <scope>NUCLEOTIDE SEQUENCE [LARGE SCALE GENOMIC DNA]</scope>
    <source>
        <strain evidence="5">cv. CM334</strain>
    </source>
</reference>
<dbReference type="OMA" id="ANKTFPA"/>
<dbReference type="InterPro" id="IPR044784">
    <property type="entry name" value="At1g01640-like"/>
</dbReference>
<comment type="caution">
    <text evidence="4">The sequence shown here is derived from an EMBL/GenBank/DDBJ whole genome shotgun (WGS) entry which is preliminary data.</text>
</comment>
<gene>
    <name evidence="4" type="ORF">T459_15114</name>
</gene>
<accession>A0A2G2ZJB9</accession>
<dbReference type="Gramene" id="PHT82099">
    <property type="protein sequence ID" value="PHT82099"/>
    <property type="gene ID" value="T459_15114"/>
</dbReference>
<dbReference type="InterPro" id="IPR011333">
    <property type="entry name" value="SKP1/BTB/POZ_sf"/>
</dbReference>